<feature type="region of interest" description="Disordered" evidence="1">
    <location>
        <begin position="1"/>
        <end position="30"/>
    </location>
</feature>
<evidence type="ECO:0000313" key="2">
    <source>
        <dbReference type="EMBL" id="MBR7675666.1"/>
    </source>
</evidence>
<proteinExistence type="predicted"/>
<gene>
    <name evidence="2" type="ORF">KDA82_22125</name>
</gene>
<reference evidence="2" key="1">
    <citation type="submission" date="2021-04" db="EMBL/GenBank/DDBJ databases">
        <title>Sequencing of actinobacteria type strains.</title>
        <authorList>
            <person name="Nguyen G.-S."/>
            <person name="Wentzel A."/>
        </authorList>
    </citation>
    <scope>NUCLEOTIDE SEQUENCE</scope>
    <source>
        <strain evidence="2">DSM 42095</strain>
    </source>
</reference>
<feature type="compositionally biased region" description="Pro residues" evidence="1">
    <location>
        <begin position="13"/>
        <end position="27"/>
    </location>
</feature>
<dbReference type="AlphaFoldDB" id="A0A8T4ITQ3"/>
<dbReference type="Proteomes" id="UP000675554">
    <property type="component" value="Unassembled WGS sequence"/>
</dbReference>
<accession>A0A8T4ITQ3</accession>
<protein>
    <submittedName>
        <fullName evidence="2">Uncharacterized protein</fullName>
    </submittedName>
</protein>
<evidence type="ECO:0000313" key="3">
    <source>
        <dbReference type="Proteomes" id="UP000675554"/>
    </source>
</evidence>
<keyword evidence="3" id="KW-1185">Reference proteome</keyword>
<organism evidence="2 3">
    <name type="scientific">Streptomyces daliensis</name>
    <dbReference type="NCBI Taxonomy" id="299421"/>
    <lineage>
        <taxon>Bacteria</taxon>
        <taxon>Bacillati</taxon>
        <taxon>Actinomycetota</taxon>
        <taxon>Actinomycetes</taxon>
        <taxon>Kitasatosporales</taxon>
        <taxon>Streptomycetaceae</taxon>
        <taxon>Streptomyces</taxon>
    </lineage>
</organism>
<dbReference type="EMBL" id="JAGSMN010000509">
    <property type="protein sequence ID" value="MBR7675666.1"/>
    <property type="molecule type" value="Genomic_DNA"/>
</dbReference>
<evidence type="ECO:0000256" key="1">
    <source>
        <dbReference type="SAM" id="MobiDB-lite"/>
    </source>
</evidence>
<sequence>MTTVNRRETGAVFPPPALRELPDPGPVEPRVTRTQMLTFTGPDEGDLFIRFGEWCKQHRNALIESLSWTPHHKCAHGIQPDETEEVYRLDVIVNRSLEDDWEQ</sequence>
<comment type="caution">
    <text evidence="2">The sequence shown here is derived from an EMBL/GenBank/DDBJ whole genome shotgun (WGS) entry which is preliminary data.</text>
</comment>
<name>A0A8T4ITQ3_9ACTN</name>